<evidence type="ECO:0000256" key="2">
    <source>
        <dbReference type="ARBA" id="ARBA00022723"/>
    </source>
</evidence>
<dbReference type="PANTHER" id="PTHR12117:SF0">
    <property type="entry name" value="PROLYL 3-HYDROXYLASE OGFOD1"/>
    <property type="match status" value="1"/>
</dbReference>
<feature type="domain" description="Fe2OG dioxygenase" evidence="7">
    <location>
        <begin position="126"/>
        <end position="226"/>
    </location>
</feature>
<keyword evidence="9" id="KW-1185">Reference proteome</keyword>
<dbReference type="InterPro" id="IPR039558">
    <property type="entry name" value="TPA1/OFD1_N"/>
</dbReference>
<dbReference type="GO" id="GO:0031543">
    <property type="term" value="F:peptidyl-proline dioxygenase activity"/>
    <property type="evidence" value="ECO:0007669"/>
    <property type="project" value="TreeGrafter"/>
</dbReference>
<keyword evidence="6" id="KW-0408">Iron</keyword>
<dbReference type="InterPro" id="IPR006620">
    <property type="entry name" value="Pro_4_hyd_alph"/>
</dbReference>
<dbReference type="EMBL" id="QUQO01000002">
    <property type="protein sequence ID" value="RFB01507.1"/>
    <property type="molecule type" value="Genomic_DNA"/>
</dbReference>
<evidence type="ECO:0000259" key="7">
    <source>
        <dbReference type="PROSITE" id="PS51471"/>
    </source>
</evidence>
<evidence type="ECO:0000256" key="1">
    <source>
        <dbReference type="ARBA" id="ARBA00001961"/>
    </source>
</evidence>
<dbReference type="InterPro" id="IPR005123">
    <property type="entry name" value="Oxoglu/Fe-dep_dioxygenase_dom"/>
</dbReference>
<protein>
    <submittedName>
        <fullName evidence="8">Proline hydroxylase</fullName>
    </submittedName>
</protein>
<keyword evidence="3" id="KW-0847">Vitamin C</keyword>
<comment type="caution">
    <text evidence="8">The sequence shown here is derived from an EMBL/GenBank/DDBJ whole genome shotgun (WGS) entry which is preliminary data.</text>
</comment>
<dbReference type="RefSeq" id="WP_116393223.1">
    <property type="nucleotide sequence ID" value="NZ_QUQO01000002.1"/>
</dbReference>
<name>A0A371R7T6_9PROT</name>
<sequence length="230" mass="25545">MFAPREDWEEQKARFAVDDRLRLPGALPEALAEDIHGLLSHASFATMLARNGQGVALGEGDISSMTPEQRTQLIRDVYKDAGHGSGFLYDGHQLAGSSDPAMQGILARINAPETLERVRELTGITDITHADGQATRYRGGHFLTRHKDDPGGQQRRIAYVLSLTKNWHPDWGGLLQFFENDGRPRDAWAPGWNILSMFNVRHIHSVTYVTPFAGADRLSVTGWFRAGEPS</sequence>
<evidence type="ECO:0000256" key="4">
    <source>
        <dbReference type="ARBA" id="ARBA00022964"/>
    </source>
</evidence>
<dbReference type="SMART" id="SM00702">
    <property type="entry name" value="P4Hc"/>
    <property type="match status" value="1"/>
</dbReference>
<evidence type="ECO:0000313" key="9">
    <source>
        <dbReference type="Proteomes" id="UP000264589"/>
    </source>
</evidence>
<organism evidence="8 9">
    <name type="scientific">Parvularcula marina</name>
    <dbReference type="NCBI Taxonomy" id="2292771"/>
    <lineage>
        <taxon>Bacteria</taxon>
        <taxon>Pseudomonadati</taxon>
        <taxon>Pseudomonadota</taxon>
        <taxon>Alphaproteobacteria</taxon>
        <taxon>Parvularculales</taxon>
        <taxon>Parvularculaceae</taxon>
        <taxon>Parvularcula</taxon>
    </lineage>
</organism>
<dbReference type="InParanoid" id="A0A371R7T6"/>
<keyword evidence="2" id="KW-0479">Metal-binding</keyword>
<gene>
    <name evidence="8" type="ORF">DX908_14585</name>
</gene>
<keyword evidence="4" id="KW-0223">Dioxygenase</keyword>
<dbReference type="OrthoDB" id="9783171at2"/>
<keyword evidence="5" id="KW-0560">Oxidoreductase</keyword>
<proteinExistence type="predicted"/>
<evidence type="ECO:0000256" key="5">
    <source>
        <dbReference type="ARBA" id="ARBA00023002"/>
    </source>
</evidence>
<reference evidence="8 9" key="1">
    <citation type="submission" date="2018-08" db="EMBL/GenBank/DDBJ databases">
        <title>Parvularcula sp. SM1705, isolated from surface water of the South Sea China.</title>
        <authorList>
            <person name="Sun L."/>
        </authorList>
    </citation>
    <scope>NUCLEOTIDE SEQUENCE [LARGE SCALE GENOMIC DNA]</scope>
    <source>
        <strain evidence="8 9">SM1705</strain>
    </source>
</reference>
<dbReference type="GO" id="GO:0005506">
    <property type="term" value="F:iron ion binding"/>
    <property type="evidence" value="ECO:0007669"/>
    <property type="project" value="InterPro"/>
</dbReference>
<evidence type="ECO:0000256" key="3">
    <source>
        <dbReference type="ARBA" id="ARBA00022896"/>
    </source>
</evidence>
<dbReference type="InterPro" id="IPR051842">
    <property type="entry name" value="uS12_prolyl_hydroxylase"/>
</dbReference>
<evidence type="ECO:0000256" key="6">
    <source>
        <dbReference type="ARBA" id="ARBA00023004"/>
    </source>
</evidence>
<dbReference type="GO" id="GO:0005737">
    <property type="term" value="C:cytoplasm"/>
    <property type="evidence" value="ECO:0007669"/>
    <property type="project" value="TreeGrafter"/>
</dbReference>
<dbReference type="GO" id="GO:0031418">
    <property type="term" value="F:L-ascorbic acid binding"/>
    <property type="evidence" value="ECO:0007669"/>
    <property type="project" value="UniProtKB-KW"/>
</dbReference>
<accession>A0A371R7T6</accession>
<dbReference type="AlphaFoldDB" id="A0A371R7T6"/>
<evidence type="ECO:0000313" key="8">
    <source>
        <dbReference type="EMBL" id="RFB01507.1"/>
    </source>
</evidence>
<dbReference type="Proteomes" id="UP000264589">
    <property type="component" value="Unassembled WGS sequence"/>
</dbReference>
<dbReference type="PROSITE" id="PS51471">
    <property type="entry name" value="FE2OG_OXY"/>
    <property type="match status" value="1"/>
</dbReference>
<dbReference type="GO" id="GO:0006449">
    <property type="term" value="P:regulation of translational termination"/>
    <property type="evidence" value="ECO:0007669"/>
    <property type="project" value="TreeGrafter"/>
</dbReference>
<dbReference type="Gene3D" id="2.60.120.620">
    <property type="entry name" value="q2cbj1_9rhob like domain"/>
    <property type="match status" value="1"/>
</dbReference>
<dbReference type="Pfam" id="PF13661">
    <property type="entry name" value="2OG-FeII_Oxy_4"/>
    <property type="match status" value="1"/>
</dbReference>
<dbReference type="PANTHER" id="PTHR12117">
    <property type="entry name" value="HISTONE ACETYLTRANSFERASE COMPLEX"/>
    <property type="match status" value="1"/>
</dbReference>
<comment type="cofactor">
    <cofactor evidence="1">
        <name>L-ascorbate</name>
        <dbReference type="ChEBI" id="CHEBI:38290"/>
    </cofactor>
</comment>